<comment type="caution">
    <text evidence="1">The sequence shown here is derived from an EMBL/GenBank/DDBJ whole genome shotgun (WGS) entry which is preliminary data.</text>
</comment>
<dbReference type="Gene3D" id="3.60.10.10">
    <property type="entry name" value="Endonuclease/exonuclease/phosphatase"/>
    <property type="match status" value="1"/>
</dbReference>
<keyword evidence="2" id="KW-1185">Reference proteome</keyword>
<dbReference type="PANTHER" id="PTHR33710">
    <property type="entry name" value="BNAC02G09200D PROTEIN"/>
    <property type="match status" value="1"/>
</dbReference>
<dbReference type="EMBL" id="JAWPEI010000009">
    <property type="protein sequence ID" value="KAK4716117.1"/>
    <property type="molecule type" value="Genomic_DNA"/>
</dbReference>
<dbReference type="AlphaFoldDB" id="A0AAV9KSU4"/>
<evidence type="ECO:0000313" key="1">
    <source>
        <dbReference type="EMBL" id="KAK4716117.1"/>
    </source>
</evidence>
<accession>A0AAV9KSU4</accession>
<name>A0AAV9KSU4_9SOLN</name>
<proteinExistence type="predicted"/>
<dbReference type="Proteomes" id="UP001311915">
    <property type="component" value="Unassembled WGS sequence"/>
</dbReference>
<sequence length="77" mass="9022">MVGGDLNIVTDESEKLVGLHVSQAEVEDFVQYINSCALNEIKFSRNCYTWWNGRREQDCIFKRLDRVFGNNDFMNEL</sequence>
<evidence type="ECO:0000313" key="2">
    <source>
        <dbReference type="Proteomes" id="UP001311915"/>
    </source>
</evidence>
<gene>
    <name evidence="1" type="ORF">R3W88_014455</name>
</gene>
<dbReference type="InterPro" id="IPR036691">
    <property type="entry name" value="Endo/exonu/phosph_ase_sf"/>
</dbReference>
<dbReference type="SUPFAM" id="SSF56219">
    <property type="entry name" value="DNase I-like"/>
    <property type="match status" value="1"/>
</dbReference>
<dbReference type="PANTHER" id="PTHR33710:SF71">
    <property type="entry name" value="ENDONUCLEASE_EXONUCLEASE_PHOSPHATASE DOMAIN-CONTAINING PROTEIN"/>
    <property type="match status" value="1"/>
</dbReference>
<protein>
    <submittedName>
        <fullName evidence="1">Uncharacterized protein</fullName>
    </submittedName>
</protein>
<organism evidence="1 2">
    <name type="scientific">Solanum pinnatisectum</name>
    <name type="common">tansyleaf nightshade</name>
    <dbReference type="NCBI Taxonomy" id="50273"/>
    <lineage>
        <taxon>Eukaryota</taxon>
        <taxon>Viridiplantae</taxon>
        <taxon>Streptophyta</taxon>
        <taxon>Embryophyta</taxon>
        <taxon>Tracheophyta</taxon>
        <taxon>Spermatophyta</taxon>
        <taxon>Magnoliopsida</taxon>
        <taxon>eudicotyledons</taxon>
        <taxon>Gunneridae</taxon>
        <taxon>Pentapetalae</taxon>
        <taxon>asterids</taxon>
        <taxon>lamiids</taxon>
        <taxon>Solanales</taxon>
        <taxon>Solanaceae</taxon>
        <taxon>Solanoideae</taxon>
        <taxon>Solaneae</taxon>
        <taxon>Solanum</taxon>
    </lineage>
</organism>
<reference evidence="1 2" key="1">
    <citation type="submission" date="2023-10" db="EMBL/GenBank/DDBJ databases">
        <title>Genome-Wide Identification Analysis in wild type Solanum Pinnatisectum Reveals Some Genes Defensing Phytophthora Infestans.</title>
        <authorList>
            <person name="Sun C."/>
        </authorList>
    </citation>
    <scope>NUCLEOTIDE SEQUENCE [LARGE SCALE GENOMIC DNA]</scope>
    <source>
        <strain evidence="1">LQN</strain>
        <tissue evidence="1">Leaf</tissue>
    </source>
</reference>